<proteinExistence type="predicted"/>
<reference evidence="1" key="2">
    <citation type="submission" date="2020-11" db="EMBL/GenBank/DDBJ databases">
        <authorList>
            <person name="McCartney M.A."/>
            <person name="Auch B."/>
            <person name="Kono T."/>
            <person name="Mallez S."/>
            <person name="Becker A."/>
            <person name="Gohl D.M."/>
            <person name="Silverstein K.A.T."/>
            <person name="Koren S."/>
            <person name="Bechman K.B."/>
            <person name="Herman A."/>
            <person name="Abrahante J.E."/>
            <person name="Garbe J."/>
        </authorList>
    </citation>
    <scope>NUCLEOTIDE SEQUENCE</scope>
    <source>
        <strain evidence="1">Duluth1</strain>
        <tissue evidence="1">Whole animal</tissue>
    </source>
</reference>
<dbReference type="Proteomes" id="UP000828390">
    <property type="component" value="Unassembled WGS sequence"/>
</dbReference>
<evidence type="ECO:0000313" key="1">
    <source>
        <dbReference type="EMBL" id="KAH3781957.1"/>
    </source>
</evidence>
<name>A0A9D4IR53_DREPO</name>
<sequence>MYVCFLDGKQAFDNVWHAGLLYKLWKCNIDPSSLIAIKELYMNAKSFCSFPWNTSPGGSGFARYPPGK</sequence>
<keyword evidence="2" id="KW-1185">Reference proteome</keyword>
<dbReference type="AlphaFoldDB" id="A0A9D4IR53"/>
<dbReference type="EMBL" id="JAIWYP010000008">
    <property type="protein sequence ID" value="KAH3781957.1"/>
    <property type="molecule type" value="Genomic_DNA"/>
</dbReference>
<evidence type="ECO:0008006" key="3">
    <source>
        <dbReference type="Google" id="ProtNLM"/>
    </source>
</evidence>
<protein>
    <recommendedName>
        <fullName evidence="3">Reverse transcriptase domain-containing protein</fullName>
    </recommendedName>
</protein>
<gene>
    <name evidence="1" type="ORF">DPMN_159867</name>
</gene>
<reference evidence="1" key="1">
    <citation type="journal article" date="2019" name="bioRxiv">
        <title>The Genome of the Zebra Mussel, Dreissena polymorpha: A Resource for Invasive Species Research.</title>
        <authorList>
            <person name="McCartney M.A."/>
            <person name="Auch B."/>
            <person name="Kono T."/>
            <person name="Mallez S."/>
            <person name="Zhang Y."/>
            <person name="Obille A."/>
            <person name="Becker A."/>
            <person name="Abrahante J.E."/>
            <person name="Garbe J."/>
            <person name="Badalamenti J.P."/>
            <person name="Herman A."/>
            <person name="Mangelson H."/>
            <person name="Liachko I."/>
            <person name="Sullivan S."/>
            <person name="Sone E.D."/>
            <person name="Koren S."/>
            <person name="Silverstein K.A.T."/>
            <person name="Beckman K.B."/>
            <person name="Gohl D.M."/>
        </authorList>
    </citation>
    <scope>NUCLEOTIDE SEQUENCE</scope>
    <source>
        <strain evidence="1">Duluth1</strain>
        <tissue evidence="1">Whole animal</tissue>
    </source>
</reference>
<evidence type="ECO:0000313" key="2">
    <source>
        <dbReference type="Proteomes" id="UP000828390"/>
    </source>
</evidence>
<organism evidence="1 2">
    <name type="scientific">Dreissena polymorpha</name>
    <name type="common">Zebra mussel</name>
    <name type="synonym">Mytilus polymorpha</name>
    <dbReference type="NCBI Taxonomy" id="45954"/>
    <lineage>
        <taxon>Eukaryota</taxon>
        <taxon>Metazoa</taxon>
        <taxon>Spiralia</taxon>
        <taxon>Lophotrochozoa</taxon>
        <taxon>Mollusca</taxon>
        <taxon>Bivalvia</taxon>
        <taxon>Autobranchia</taxon>
        <taxon>Heteroconchia</taxon>
        <taxon>Euheterodonta</taxon>
        <taxon>Imparidentia</taxon>
        <taxon>Neoheterodontei</taxon>
        <taxon>Myida</taxon>
        <taxon>Dreissenoidea</taxon>
        <taxon>Dreissenidae</taxon>
        <taxon>Dreissena</taxon>
    </lineage>
</organism>
<accession>A0A9D4IR53</accession>
<comment type="caution">
    <text evidence="1">The sequence shown here is derived from an EMBL/GenBank/DDBJ whole genome shotgun (WGS) entry which is preliminary data.</text>
</comment>